<reference evidence="5" key="1">
    <citation type="submission" date="2016-10" db="EMBL/GenBank/DDBJ databases">
        <authorList>
            <person name="Varghese N."/>
            <person name="Submissions S."/>
        </authorList>
    </citation>
    <scope>NUCLEOTIDE SEQUENCE [LARGE SCALE GENOMIC DNA]</scope>
    <source>
        <strain evidence="5">IBRC-M10078</strain>
    </source>
</reference>
<dbReference type="STRING" id="930152.SAMN05216565_101424"/>
<dbReference type="SFLD" id="SFLDG01129">
    <property type="entry name" value="C1.5:_HAD__Beta-PGM__Phosphata"/>
    <property type="match status" value="1"/>
</dbReference>
<dbReference type="SFLD" id="SFLDG01135">
    <property type="entry name" value="C1.5.6:_HAD__Beta-PGM__Phospha"/>
    <property type="match status" value="1"/>
</dbReference>
<dbReference type="InterPro" id="IPR023214">
    <property type="entry name" value="HAD_sf"/>
</dbReference>
<dbReference type="SFLD" id="SFLDS00003">
    <property type="entry name" value="Haloacid_Dehalogenase"/>
    <property type="match status" value="1"/>
</dbReference>
<dbReference type="SUPFAM" id="SSF56784">
    <property type="entry name" value="HAD-like"/>
    <property type="match status" value="1"/>
</dbReference>
<dbReference type="InterPro" id="IPR041492">
    <property type="entry name" value="HAD_2"/>
</dbReference>
<dbReference type="InterPro" id="IPR023198">
    <property type="entry name" value="PGP-like_dom2"/>
</dbReference>
<organism evidence="4 5">
    <name type="scientific">Litchfieldia salsa</name>
    <dbReference type="NCBI Taxonomy" id="930152"/>
    <lineage>
        <taxon>Bacteria</taxon>
        <taxon>Bacillati</taxon>
        <taxon>Bacillota</taxon>
        <taxon>Bacilli</taxon>
        <taxon>Bacillales</taxon>
        <taxon>Bacillaceae</taxon>
        <taxon>Litchfieldia</taxon>
    </lineage>
</organism>
<evidence type="ECO:0000313" key="5">
    <source>
        <dbReference type="Proteomes" id="UP000199159"/>
    </source>
</evidence>
<keyword evidence="5" id="KW-1185">Reference proteome</keyword>
<proteinExistence type="inferred from homology"/>
<accession>A0A1H0PQ97</accession>
<dbReference type="InterPro" id="IPR006439">
    <property type="entry name" value="HAD-SF_hydro_IA"/>
</dbReference>
<dbReference type="PANTHER" id="PTHR18901:SF38">
    <property type="entry name" value="PSEUDOURIDINE-5'-PHOSPHATASE"/>
    <property type="match status" value="1"/>
</dbReference>
<evidence type="ECO:0000256" key="1">
    <source>
        <dbReference type="ARBA" id="ARBA00006171"/>
    </source>
</evidence>
<comment type="similarity">
    <text evidence="1">Belongs to the HAD-like hydrolase superfamily. CbbY/CbbZ/Gph/YieH family.</text>
</comment>
<dbReference type="CDD" id="cd16423">
    <property type="entry name" value="HAD_BPGM-like"/>
    <property type="match status" value="1"/>
</dbReference>
<dbReference type="Gene3D" id="3.40.50.1000">
    <property type="entry name" value="HAD superfamily/HAD-like"/>
    <property type="match status" value="1"/>
</dbReference>
<evidence type="ECO:0000313" key="4">
    <source>
        <dbReference type="EMBL" id="SDP07297.1"/>
    </source>
</evidence>
<evidence type="ECO:0000256" key="3">
    <source>
        <dbReference type="ARBA" id="ARBA00022801"/>
    </source>
</evidence>
<protein>
    <submittedName>
        <fullName evidence="4">Haloacid dehalogenase superfamily, subfamily IA, variant 3 with third motif having DD or ED/haloacid dehalogenase superfamily, subfamily IA, variant 1 with third motif having Dx(3-4)D or Dx(3-4)E</fullName>
    </submittedName>
</protein>
<dbReference type="PRINTS" id="PR00413">
    <property type="entry name" value="HADHALOGNASE"/>
</dbReference>
<dbReference type="FunFam" id="3.40.50.1000:FF:000036">
    <property type="entry name" value="HAD family hydrolase"/>
    <property type="match status" value="1"/>
</dbReference>
<dbReference type="InterPro" id="IPR036412">
    <property type="entry name" value="HAD-like_sf"/>
</dbReference>
<dbReference type="NCBIfam" id="TIGR01549">
    <property type="entry name" value="HAD-SF-IA-v1"/>
    <property type="match status" value="1"/>
</dbReference>
<dbReference type="EMBL" id="FNJU01000001">
    <property type="protein sequence ID" value="SDP07297.1"/>
    <property type="molecule type" value="Genomic_DNA"/>
</dbReference>
<dbReference type="GO" id="GO:0046872">
    <property type="term" value="F:metal ion binding"/>
    <property type="evidence" value="ECO:0007669"/>
    <property type="project" value="UniProtKB-KW"/>
</dbReference>
<dbReference type="PANTHER" id="PTHR18901">
    <property type="entry name" value="2-DEOXYGLUCOSE-6-PHOSPHATE PHOSPHATASE 2"/>
    <property type="match status" value="1"/>
</dbReference>
<dbReference type="NCBIfam" id="TIGR01509">
    <property type="entry name" value="HAD-SF-IA-v3"/>
    <property type="match status" value="1"/>
</dbReference>
<evidence type="ECO:0000256" key="2">
    <source>
        <dbReference type="ARBA" id="ARBA00022723"/>
    </source>
</evidence>
<keyword evidence="3" id="KW-0378">Hydrolase</keyword>
<dbReference type="Pfam" id="PF13419">
    <property type="entry name" value="HAD_2"/>
    <property type="match status" value="1"/>
</dbReference>
<sequence length="241" mass="27423">MEVENLRKGNEYMYKAVVFDFDGLILDTESVHTTIYQEMFQSYNLEFPFEEWIQNIGTQSDFSIYDLLEKEIEQIDRAQLKKVNQEKLQTRLNTLKVRPGVESYLREAQAMNLKVGLASSSNYNWVSDHLDRLGLIHYFECIKTSDDVAEVKPNPELYLLAAKELGVEPQVCIAFEDSANGSLAAKRAGLTCVIVPNETTIHLTFPEVEYRLDSMADCSLGDLIGRLTTNSGANIGWENEY</sequence>
<dbReference type="Gene3D" id="1.10.150.240">
    <property type="entry name" value="Putative phosphatase, domain 2"/>
    <property type="match status" value="1"/>
</dbReference>
<dbReference type="AlphaFoldDB" id="A0A1H0PQ97"/>
<name>A0A1H0PQ97_9BACI</name>
<dbReference type="GO" id="GO:0016787">
    <property type="term" value="F:hydrolase activity"/>
    <property type="evidence" value="ECO:0007669"/>
    <property type="project" value="UniProtKB-KW"/>
</dbReference>
<gene>
    <name evidence="4" type="ORF">SAMN05216565_101424</name>
</gene>
<dbReference type="Proteomes" id="UP000199159">
    <property type="component" value="Unassembled WGS sequence"/>
</dbReference>
<keyword evidence="2" id="KW-0479">Metal-binding</keyword>